<evidence type="ECO:0000259" key="3">
    <source>
        <dbReference type="PROSITE" id="PS50042"/>
    </source>
</evidence>
<organism evidence="4 5">
    <name type="scientific">Malus domestica</name>
    <name type="common">Apple</name>
    <name type="synonym">Pyrus malus</name>
    <dbReference type="NCBI Taxonomy" id="3750"/>
    <lineage>
        <taxon>Eukaryota</taxon>
        <taxon>Viridiplantae</taxon>
        <taxon>Streptophyta</taxon>
        <taxon>Embryophyta</taxon>
        <taxon>Tracheophyta</taxon>
        <taxon>Spermatophyta</taxon>
        <taxon>Magnoliopsida</taxon>
        <taxon>eudicotyledons</taxon>
        <taxon>Gunneridae</taxon>
        <taxon>Pentapetalae</taxon>
        <taxon>rosids</taxon>
        <taxon>fabids</taxon>
        <taxon>Rosales</taxon>
        <taxon>Rosaceae</taxon>
        <taxon>Amygdaloideae</taxon>
        <taxon>Maleae</taxon>
        <taxon>Malus</taxon>
    </lineage>
</organism>
<gene>
    <name evidence="4" type="ORF">DVH24_024916</name>
</gene>
<accession>A0A498JNS5</accession>
<evidence type="ECO:0000313" key="4">
    <source>
        <dbReference type="EMBL" id="RXH95232.1"/>
    </source>
</evidence>
<feature type="domain" description="Cyclic nucleotide-binding" evidence="3">
    <location>
        <begin position="59"/>
        <end position="138"/>
    </location>
</feature>
<dbReference type="EMBL" id="RDQH01000333">
    <property type="protein sequence ID" value="RXH95232.1"/>
    <property type="molecule type" value="Genomic_DNA"/>
</dbReference>
<reference evidence="4 5" key="1">
    <citation type="submission" date="2018-10" db="EMBL/GenBank/DDBJ databases">
        <title>A high-quality apple genome assembly.</title>
        <authorList>
            <person name="Hu J."/>
        </authorList>
    </citation>
    <scope>NUCLEOTIDE SEQUENCE [LARGE SCALE GENOMIC DNA]</scope>
    <source>
        <strain evidence="5">cv. HFTH1</strain>
        <tissue evidence="4">Young leaf</tissue>
    </source>
</reference>
<dbReference type="InterPro" id="IPR000595">
    <property type="entry name" value="cNMP-bd_dom"/>
</dbReference>
<keyword evidence="1" id="KW-0406">Ion transport</keyword>
<evidence type="ECO:0000313" key="5">
    <source>
        <dbReference type="Proteomes" id="UP000290289"/>
    </source>
</evidence>
<dbReference type="InterPro" id="IPR014710">
    <property type="entry name" value="RmlC-like_jellyroll"/>
</dbReference>
<dbReference type="PANTHER" id="PTHR45651">
    <property type="entry name" value="CYCLIC NUCLEOTIDE-GATED ION CHANNEL 15-RELATED-RELATED"/>
    <property type="match status" value="1"/>
</dbReference>
<dbReference type="CDD" id="cd00038">
    <property type="entry name" value="CAP_ED"/>
    <property type="match status" value="1"/>
</dbReference>
<comment type="caution">
    <text evidence="4">The sequence shown here is derived from an EMBL/GenBank/DDBJ whole genome shotgun (WGS) entry which is preliminary data.</text>
</comment>
<protein>
    <recommendedName>
        <fullName evidence="3">Cyclic nucleotide-binding domain-containing protein</fullName>
    </recommendedName>
</protein>
<keyword evidence="1" id="KW-1071">Ligand-gated ion channel</keyword>
<evidence type="ECO:0000256" key="1">
    <source>
        <dbReference type="ARBA" id="ARBA00023286"/>
    </source>
</evidence>
<dbReference type="GO" id="GO:0034220">
    <property type="term" value="P:monoatomic ion transmembrane transport"/>
    <property type="evidence" value="ECO:0007669"/>
    <property type="project" value="UniProtKB-KW"/>
</dbReference>
<dbReference type="Gene3D" id="2.60.120.10">
    <property type="entry name" value="Jelly Rolls"/>
    <property type="match status" value="1"/>
</dbReference>
<dbReference type="GO" id="GO:0016020">
    <property type="term" value="C:membrane"/>
    <property type="evidence" value="ECO:0007669"/>
    <property type="project" value="UniProtKB-SubCell"/>
</dbReference>
<proteinExistence type="predicted"/>
<keyword evidence="2" id="KW-0407">Ion channel</keyword>
<dbReference type="SUPFAM" id="SSF51206">
    <property type="entry name" value="cAMP-binding domain-like"/>
    <property type="match status" value="1"/>
</dbReference>
<dbReference type="Proteomes" id="UP000290289">
    <property type="component" value="Chromosome 7"/>
</dbReference>
<keyword evidence="5" id="KW-1185">Reference proteome</keyword>
<evidence type="ECO:0000256" key="2">
    <source>
        <dbReference type="ARBA" id="ARBA00023303"/>
    </source>
</evidence>
<dbReference type="AlphaFoldDB" id="A0A498JNS5"/>
<name>A0A498JNS5_MALDO</name>
<keyword evidence="1" id="KW-0813">Transport</keyword>
<dbReference type="PANTHER" id="PTHR45651:SF68">
    <property type="entry name" value="ION TRANSPORT DOMAIN-CONTAINING PROTEIN"/>
    <property type="match status" value="1"/>
</dbReference>
<sequence length="212" mass="23967">MFHNKFPDDIKNDIRNSIEKALKKYPDAEVHNPLLILSWQSKRSIKRFLFMDTLKKVNMLKDRDEKVLTLICDYLKPVTCSENTFVFRMGDPLDCMLFIIKGTMWAYASSSDGHAGQGISSMSIKPLGKGNFYGEELLDWASNCFTKVPVSRKHDLETVVSRCKPCWECNNPEEVALATIRRFRIKPHQRLPLSPAGIADVNGGSLPSTAGN</sequence>
<dbReference type="InterPro" id="IPR018490">
    <property type="entry name" value="cNMP-bd_dom_sf"/>
</dbReference>
<dbReference type="PROSITE" id="PS50042">
    <property type="entry name" value="CNMP_BINDING_3"/>
    <property type="match status" value="1"/>
</dbReference>